<dbReference type="OrthoDB" id="2889831at2"/>
<sequence length="133" mass="16233">MRKFEFKKTYEEVEISGKVYKIEFNDDKLREYQEKFLSFQSDVDEYVKIDETKLEKDEQWEHFEKGKKLARNLIDTLFGEGAFDELYEKGGRSLANMFDLIWYLAEIVKERSGRNREEKRQQYVKRKNHVNQK</sequence>
<dbReference type="Proteomes" id="UP000010523">
    <property type="component" value="Unassembled WGS sequence"/>
</dbReference>
<dbReference type="AlphaFoldDB" id="I3DXY9"/>
<name>I3DXY9_BACMT</name>
<evidence type="ECO:0008006" key="3">
    <source>
        <dbReference type="Google" id="ProtNLM"/>
    </source>
</evidence>
<proteinExistence type="predicted"/>
<dbReference type="STRING" id="997296.PB1_16174"/>
<dbReference type="EMBL" id="AFEU01000003">
    <property type="protein sequence ID" value="EIJ79110.1"/>
    <property type="molecule type" value="Genomic_DNA"/>
</dbReference>
<evidence type="ECO:0000313" key="1">
    <source>
        <dbReference type="EMBL" id="EIJ79110.1"/>
    </source>
</evidence>
<organism evidence="1 2">
    <name type="scientific">Bacillus methanolicus PB1</name>
    <dbReference type="NCBI Taxonomy" id="997296"/>
    <lineage>
        <taxon>Bacteria</taxon>
        <taxon>Bacillati</taxon>
        <taxon>Bacillota</taxon>
        <taxon>Bacilli</taxon>
        <taxon>Bacillales</taxon>
        <taxon>Bacillaceae</taxon>
        <taxon>Bacillus</taxon>
    </lineage>
</organism>
<gene>
    <name evidence="1" type="ORF">PB1_16174</name>
</gene>
<dbReference type="RefSeq" id="WP_004438503.1">
    <property type="nucleotide sequence ID" value="NZ_AFEU01000003.1"/>
</dbReference>
<accession>I3DXY9</accession>
<evidence type="ECO:0000313" key="2">
    <source>
        <dbReference type="Proteomes" id="UP000010523"/>
    </source>
</evidence>
<keyword evidence="2" id="KW-1185">Reference proteome</keyword>
<dbReference type="eggNOG" id="ENOG5030DUB">
    <property type="taxonomic scope" value="Bacteria"/>
</dbReference>
<reference evidence="1 2" key="1">
    <citation type="journal article" date="2012" name="Appl. Environ. Microbiol.">
        <title>Genome Sequence of Thermotolerant Bacillus methanolicus: Features and Regulation Related to Methylotrophy and Production of L-Lysine and L-Glutamate from Methanol.</title>
        <authorList>
            <person name="Heggeset T.M."/>
            <person name="Krog A."/>
            <person name="Balzer S."/>
            <person name="Wentzel A."/>
            <person name="Ellingsen T.E."/>
            <person name="Brautaset T."/>
        </authorList>
    </citation>
    <scope>NUCLEOTIDE SEQUENCE [LARGE SCALE GENOMIC DNA]</scope>
    <source>
        <strain evidence="1 2">PB1</strain>
    </source>
</reference>
<dbReference type="PATRIC" id="fig|997296.3.peg.3407"/>
<protein>
    <recommendedName>
        <fullName evidence="3">Phage protein</fullName>
    </recommendedName>
</protein>
<comment type="caution">
    <text evidence="1">The sequence shown here is derived from an EMBL/GenBank/DDBJ whole genome shotgun (WGS) entry which is preliminary data.</text>
</comment>